<dbReference type="Proteomes" id="UP000005446">
    <property type="component" value="Unassembled WGS sequence"/>
</dbReference>
<keyword evidence="2" id="KW-1185">Reference proteome</keyword>
<dbReference type="AlphaFoldDB" id="H0EQB2"/>
<dbReference type="HOGENOM" id="CLU_2979273_0_0_1"/>
<dbReference type="InParanoid" id="H0EQB2"/>
<sequence length="58" mass="6081">MLVLGFTGVFVGAFADIFAAVDFFVLCLTEPGTFDLELGRGVRGFVDPLGAIVGSILE</sequence>
<proteinExistence type="predicted"/>
<protein>
    <submittedName>
        <fullName evidence="1">Uncharacterized protein</fullName>
    </submittedName>
</protein>
<dbReference type="EMBL" id="AGUE01000122">
    <property type="protein sequence ID" value="EHK99294.1"/>
    <property type="molecule type" value="Genomic_DNA"/>
</dbReference>
<accession>H0EQB2</accession>
<gene>
    <name evidence="1" type="ORF">M7I_4860</name>
</gene>
<name>H0EQB2_GLAL7</name>
<comment type="caution">
    <text evidence="1">The sequence shown here is derived from an EMBL/GenBank/DDBJ whole genome shotgun (WGS) entry which is preliminary data.</text>
</comment>
<reference evidence="1 2" key="1">
    <citation type="journal article" date="2012" name="Eukaryot. Cell">
        <title>Genome sequence of the fungus Glarea lozoyensis: the first genome sequence of a species from the Helotiaceae family.</title>
        <authorList>
            <person name="Youssar L."/>
            <person name="Gruening B.A."/>
            <person name="Erxleben A."/>
            <person name="Guenther S."/>
            <person name="Huettel W."/>
        </authorList>
    </citation>
    <scope>NUCLEOTIDE SEQUENCE [LARGE SCALE GENOMIC DNA]</scope>
    <source>
        <strain evidence="2">ATCC 74030 / MF5533</strain>
    </source>
</reference>
<organism evidence="1 2">
    <name type="scientific">Glarea lozoyensis (strain ATCC 74030 / MF5533)</name>
    <dbReference type="NCBI Taxonomy" id="1104152"/>
    <lineage>
        <taxon>Eukaryota</taxon>
        <taxon>Fungi</taxon>
        <taxon>Dikarya</taxon>
        <taxon>Ascomycota</taxon>
        <taxon>Pezizomycotina</taxon>
        <taxon>Leotiomycetes</taxon>
        <taxon>Helotiales</taxon>
        <taxon>Helotiaceae</taxon>
        <taxon>Glarea</taxon>
    </lineage>
</organism>
<evidence type="ECO:0000313" key="2">
    <source>
        <dbReference type="Proteomes" id="UP000005446"/>
    </source>
</evidence>
<evidence type="ECO:0000313" key="1">
    <source>
        <dbReference type="EMBL" id="EHK99294.1"/>
    </source>
</evidence>